<name>A0A8J2BQ44_9BACT</name>
<comment type="caution">
    <text evidence="3">The sequence shown here is derived from an EMBL/GenBank/DDBJ whole genome shotgun (WGS) entry which is preliminary data.</text>
</comment>
<evidence type="ECO:0000256" key="1">
    <source>
        <dbReference type="ARBA" id="ARBA00008542"/>
    </source>
</evidence>
<dbReference type="InterPro" id="IPR029062">
    <property type="entry name" value="Class_I_gatase-like"/>
</dbReference>
<dbReference type="CDD" id="cd03169">
    <property type="entry name" value="GATase1_PfpI_1"/>
    <property type="match status" value="1"/>
</dbReference>
<evidence type="ECO:0000313" key="4">
    <source>
        <dbReference type="Proteomes" id="UP000663859"/>
    </source>
</evidence>
<protein>
    <submittedName>
        <fullName evidence="3">General stress protein 18</fullName>
        <ecNumber evidence="3">3.2.-.-</ecNumber>
    </submittedName>
</protein>
<dbReference type="EC" id="3.2.-.-" evidence="3"/>
<keyword evidence="3" id="KW-0326">Glycosidase</keyword>
<dbReference type="InterPro" id="IPR002818">
    <property type="entry name" value="DJ-1/PfpI"/>
</dbReference>
<dbReference type="Proteomes" id="UP000663859">
    <property type="component" value="Unassembled WGS sequence"/>
</dbReference>
<dbReference type="InterPro" id="IPR006286">
    <property type="entry name" value="C56_PfpI-like"/>
</dbReference>
<accession>A0A8J2BQ44</accession>
<dbReference type="NCBIfam" id="TIGR01382">
    <property type="entry name" value="PfpI"/>
    <property type="match status" value="1"/>
</dbReference>
<comment type="similarity">
    <text evidence="1">Belongs to the peptidase C56 family.</text>
</comment>
<keyword evidence="3" id="KW-0378">Hydrolase</keyword>
<reference evidence="3" key="1">
    <citation type="submission" date="2021-02" db="EMBL/GenBank/DDBJ databases">
        <authorList>
            <person name="Cremers G."/>
            <person name="Picone N."/>
        </authorList>
    </citation>
    <scope>NUCLEOTIDE SEQUENCE</scope>
    <source>
        <strain evidence="3">PQ17</strain>
    </source>
</reference>
<dbReference type="AlphaFoldDB" id="A0A8J2BQ44"/>
<gene>
    <name evidence="3" type="primary">yfkM</name>
    <name evidence="3" type="ORF">MPNT_270009</name>
</gene>
<dbReference type="Pfam" id="PF01965">
    <property type="entry name" value="DJ-1_PfpI"/>
    <property type="match status" value="1"/>
</dbReference>
<dbReference type="PROSITE" id="PS51276">
    <property type="entry name" value="PEPTIDASE_C56_PFPI"/>
    <property type="match status" value="1"/>
</dbReference>
<evidence type="ECO:0000313" key="3">
    <source>
        <dbReference type="EMBL" id="CAF0698414.1"/>
    </source>
</evidence>
<dbReference type="RefSeq" id="WP_174583309.1">
    <property type="nucleotide sequence ID" value="NZ_CAJNOB010000020.1"/>
</dbReference>
<dbReference type="SUPFAM" id="SSF52317">
    <property type="entry name" value="Class I glutamine amidotransferase-like"/>
    <property type="match status" value="1"/>
</dbReference>
<dbReference type="EMBL" id="CAJNOB010000020">
    <property type="protein sequence ID" value="CAF0698414.1"/>
    <property type="molecule type" value="Genomic_DNA"/>
</dbReference>
<dbReference type="GO" id="GO:0016798">
    <property type="term" value="F:hydrolase activity, acting on glycosyl bonds"/>
    <property type="evidence" value="ECO:0007669"/>
    <property type="project" value="UniProtKB-KW"/>
</dbReference>
<keyword evidence="4" id="KW-1185">Reference proteome</keyword>
<dbReference type="PANTHER" id="PTHR42733">
    <property type="entry name" value="DJ-1 PROTEIN"/>
    <property type="match status" value="1"/>
</dbReference>
<dbReference type="Gene3D" id="3.40.50.880">
    <property type="match status" value="1"/>
</dbReference>
<proteinExistence type="inferred from homology"/>
<evidence type="ECO:0000259" key="2">
    <source>
        <dbReference type="Pfam" id="PF01965"/>
    </source>
</evidence>
<feature type="domain" description="DJ-1/PfpI" evidence="2">
    <location>
        <begin position="7"/>
        <end position="185"/>
    </location>
</feature>
<organism evidence="3 4">
    <name type="scientific">Candidatus Methylacidithermus pantelleriae</name>
    <dbReference type="NCBI Taxonomy" id="2744239"/>
    <lineage>
        <taxon>Bacteria</taxon>
        <taxon>Pseudomonadati</taxon>
        <taxon>Verrucomicrobiota</taxon>
        <taxon>Methylacidiphilae</taxon>
        <taxon>Methylacidiphilales</taxon>
        <taxon>Methylacidiphilaceae</taxon>
        <taxon>Candidatus Methylacidithermus</taxon>
    </lineage>
</organism>
<dbReference type="PANTHER" id="PTHR42733:SF2">
    <property type="entry name" value="DJ-1_THIJ_PFPI FAMILY PROTEIN"/>
    <property type="match status" value="1"/>
</dbReference>
<sequence length="213" mass="23625">MKEGLLLMIVGDYVEDYEAMVPFQALTLLGYTVHAVCPQKKAGETVVTAIHDFEPGVDTYTEKPGHRFRLTFDFDEVDPQNYLGLILPGGRSPEYLRLNPRVLELVRHFAQTHKPIAAICHGLQILSAAGVLRDRTVTGYPAVGPEMEACGARFVRVDWEEICLDDNLVTAPAWSAHPKWLAAYVRLLEKSSALKPSQPVTHGKDIENLCVSA</sequence>